<dbReference type="InterPro" id="IPR036116">
    <property type="entry name" value="FN3_sf"/>
</dbReference>
<keyword evidence="5" id="KW-1015">Disulfide bond</keyword>
<protein>
    <submittedName>
        <fullName evidence="12">Uncharacterized protein LOC106178107</fullName>
    </submittedName>
</protein>
<evidence type="ECO:0000256" key="6">
    <source>
        <dbReference type="ARBA" id="ARBA00023170"/>
    </source>
</evidence>
<evidence type="ECO:0000256" key="7">
    <source>
        <dbReference type="ARBA" id="ARBA00023180"/>
    </source>
</evidence>
<keyword evidence="3 8" id="KW-1133">Transmembrane helix</keyword>
<name>A0A1S3K2X2_LINAN</name>
<dbReference type="PANTHER" id="PTHR23037:SF35">
    <property type="entry name" value="FIBRONECTIN TYPE-III DOMAIN-CONTAINING PROTEIN"/>
    <property type="match status" value="1"/>
</dbReference>
<dbReference type="RefSeq" id="XP_013416606.1">
    <property type="nucleotide sequence ID" value="XM_013561152.1"/>
</dbReference>
<keyword evidence="7" id="KW-0325">Glycoprotein</keyword>
<feature type="transmembrane region" description="Helical" evidence="8">
    <location>
        <begin position="348"/>
        <end position="374"/>
    </location>
</feature>
<gene>
    <name evidence="12" type="primary">LOC106178107</name>
</gene>
<keyword evidence="6" id="KW-0675">Receptor</keyword>
<organism evidence="11 12">
    <name type="scientific">Lingula anatina</name>
    <name type="common">Brachiopod</name>
    <name type="synonym">Lingula unguis</name>
    <dbReference type="NCBI Taxonomy" id="7574"/>
    <lineage>
        <taxon>Eukaryota</taxon>
        <taxon>Metazoa</taxon>
        <taxon>Spiralia</taxon>
        <taxon>Lophotrochozoa</taxon>
        <taxon>Brachiopoda</taxon>
        <taxon>Linguliformea</taxon>
        <taxon>Lingulata</taxon>
        <taxon>Lingulida</taxon>
        <taxon>Linguloidea</taxon>
        <taxon>Lingulidae</taxon>
        <taxon>Lingula</taxon>
    </lineage>
</organism>
<evidence type="ECO:0000256" key="4">
    <source>
        <dbReference type="ARBA" id="ARBA00023136"/>
    </source>
</evidence>
<dbReference type="SUPFAM" id="SSF49265">
    <property type="entry name" value="Fibronectin type III"/>
    <property type="match status" value="2"/>
</dbReference>
<keyword evidence="2 8" id="KW-0812">Transmembrane</keyword>
<evidence type="ECO:0000313" key="11">
    <source>
        <dbReference type="Proteomes" id="UP000085678"/>
    </source>
</evidence>
<dbReference type="GO" id="GO:0004896">
    <property type="term" value="F:cytokine receptor activity"/>
    <property type="evidence" value="ECO:0007669"/>
    <property type="project" value="TreeGrafter"/>
</dbReference>
<feature type="chain" id="PRO_5010204477" evidence="9">
    <location>
        <begin position="22"/>
        <end position="675"/>
    </location>
</feature>
<dbReference type="PANTHER" id="PTHR23037">
    <property type="entry name" value="CYTOKINE RECEPTOR"/>
    <property type="match status" value="1"/>
</dbReference>
<feature type="signal peptide" evidence="9">
    <location>
        <begin position="1"/>
        <end position="21"/>
    </location>
</feature>
<dbReference type="InParanoid" id="A0A1S3K2X2"/>
<dbReference type="Gene3D" id="2.60.40.10">
    <property type="entry name" value="Immunoglobulins"/>
    <property type="match status" value="1"/>
</dbReference>
<evidence type="ECO:0000256" key="3">
    <source>
        <dbReference type="ARBA" id="ARBA00022989"/>
    </source>
</evidence>
<accession>A0A1S3K2X2</accession>
<evidence type="ECO:0000256" key="1">
    <source>
        <dbReference type="ARBA" id="ARBA00004479"/>
    </source>
</evidence>
<keyword evidence="9" id="KW-0732">Signal</keyword>
<dbReference type="Proteomes" id="UP000085678">
    <property type="component" value="Unplaced"/>
</dbReference>
<evidence type="ECO:0000256" key="8">
    <source>
        <dbReference type="SAM" id="Phobius"/>
    </source>
</evidence>
<proteinExistence type="predicted"/>
<feature type="domain" description="Fibronectin type-III" evidence="10">
    <location>
        <begin position="140"/>
        <end position="227"/>
    </location>
</feature>
<dbReference type="GeneID" id="106178107"/>
<keyword evidence="4 8" id="KW-0472">Membrane</keyword>
<comment type="subcellular location">
    <subcellularLocation>
        <location evidence="1">Membrane</location>
        <topology evidence="1">Single-pass type I membrane protein</topology>
    </subcellularLocation>
</comment>
<evidence type="ECO:0000313" key="12">
    <source>
        <dbReference type="RefSeq" id="XP_013416606.1"/>
    </source>
</evidence>
<evidence type="ECO:0000256" key="2">
    <source>
        <dbReference type="ARBA" id="ARBA00022692"/>
    </source>
</evidence>
<feature type="domain" description="Fibronectin type-III" evidence="10">
    <location>
        <begin position="242"/>
        <end position="320"/>
    </location>
</feature>
<keyword evidence="11" id="KW-1185">Reference proteome</keyword>
<dbReference type="AlphaFoldDB" id="A0A1S3K2X2"/>
<dbReference type="KEGG" id="lak:106178107"/>
<dbReference type="SMART" id="SM00060">
    <property type="entry name" value="FN3"/>
    <property type="match status" value="2"/>
</dbReference>
<sequence length="675" mass="73299">MKGGLRSICLILMMLLEVLSGFPDLASFRPPPFGSLLPRDPIVAERQSLNLTCELDVSLLKKAINATNIFFTFHPLPLDNSDINDFNHSVEIISETTAVLSVLSLPVGKTGRYSARCNVNQTGGIITKGPAQEIIVEGQPDVPKNVQCVFHARTTLNCTWDNGRATGSATNWTLLWTMDPDSSPVPCQLLSATMDSCKWVEEQTVAQIQSGTTMLVQVIAQNTFWTKRTSKILVDPFKLVKPDPVTHIDVQTNASSVLILWPAPKFSEEHTIQWWNGTCCVKNLVVLGTGIVSVVIEDMAPNINYTVCIKSKPRTSGFFSDPVCRVIGMIHTTTVASDMVLEPVATGFVPVSTVGIVTGVTLAALFLIGGILLLMKMHKYVHKKIAIMVPPETIKEEVLGQNSCQSLRIDDESVDSGIQFSSSSSITPTSQGHTYYQVGRQAINKGEKVHLNDALTACRLSMTATSSSEGIKSMSSVSDQISREDLTISDGESPCTAVLTDNIENNVTPASTDDIVISGISNAMTEETVSNVTSNVTGEIVTGTSDTKPVENETVSRQQRAVCTQATTFNQVCEESFETRIFKETNCYEPDVCMGGQCEPCVYYEDLYSSGDSEVSSTSKSDGYKGWTVNVGLGCYAESSINSSGCELSSCVNRYGETSFNQNGRELDIPRNPQK</sequence>
<evidence type="ECO:0000259" key="10">
    <source>
        <dbReference type="SMART" id="SM00060"/>
    </source>
</evidence>
<reference evidence="12" key="1">
    <citation type="submission" date="2025-08" db="UniProtKB">
        <authorList>
            <consortium name="RefSeq"/>
        </authorList>
    </citation>
    <scope>IDENTIFICATION</scope>
    <source>
        <tissue evidence="12">Gonads</tissue>
    </source>
</reference>
<evidence type="ECO:0000256" key="5">
    <source>
        <dbReference type="ARBA" id="ARBA00023157"/>
    </source>
</evidence>
<dbReference type="InterPro" id="IPR003961">
    <property type="entry name" value="FN3_dom"/>
</dbReference>
<evidence type="ECO:0000256" key="9">
    <source>
        <dbReference type="SAM" id="SignalP"/>
    </source>
</evidence>
<dbReference type="InterPro" id="IPR013783">
    <property type="entry name" value="Ig-like_fold"/>
</dbReference>
<dbReference type="GO" id="GO:0009897">
    <property type="term" value="C:external side of plasma membrane"/>
    <property type="evidence" value="ECO:0007669"/>
    <property type="project" value="TreeGrafter"/>
</dbReference>